<evidence type="ECO:0000313" key="2">
    <source>
        <dbReference type="EMBL" id="KAG0585559.1"/>
    </source>
</evidence>
<dbReference type="EMBL" id="CM026422">
    <property type="protein sequence ID" value="KAG0585559.1"/>
    <property type="molecule type" value="Genomic_DNA"/>
</dbReference>
<feature type="compositionally biased region" description="Polar residues" evidence="1">
    <location>
        <begin position="51"/>
        <end position="72"/>
    </location>
</feature>
<organism evidence="2 3">
    <name type="scientific">Ceratodon purpureus</name>
    <name type="common">Fire moss</name>
    <name type="synonym">Dicranum purpureum</name>
    <dbReference type="NCBI Taxonomy" id="3225"/>
    <lineage>
        <taxon>Eukaryota</taxon>
        <taxon>Viridiplantae</taxon>
        <taxon>Streptophyta</taxon>
        <taxon>Embryophyta</taxon>
        <taxon>Bryophyta</taxon>
        <taxon>Bryophytina</taxon>
        <taxon>Bryopsida</taxon>
        <taxon>Dicranidae</taxon>
        <taxon>Pseudoditrichales</taxon>
        <taxon>Ditrichaceae</taxon>
        <taxon>Ceratodon</taxon>
    </lineage>
</organism>
<dbReference type="AlphaFoldDB" id="A0A8T0IRB3"/>
<name>A0A8T0IRB3_CERPU</name>
<comment type="caution">
    <text evidence="2">The sequence shown here is derived from an EMBL/GenBank/DDBJ whole genome shotgun (WGS) entry which is preliminary data.</text>
</comment>
<evidence type="ECO:0000313" key="3">
    <source>
        <dbReference type="Proteomes" id="UP000822688"/>
    </source>
</evidence>
<sequence>MQSYLTIPKSCIQPKHHHYSCQPFKAASHISQTSHHATIQTRPTTLPKKISPSSIQHNARNSPSNHKHAFSNTFNCTPNTNIIKVHPNDSTPNKLWSVNP</sequence>
<feature type="region of interest" description="Disordered" evidence="1">
    <location>
        <begin position="32"/>
        <end position="72"/>
    </location>
</feature>
<evidence type="ECO:0000256" key="1">
    <source>
        <dbReference type="SAM" id="MobiDB-lite"/>
    </source>
</evidence>
<keyword evidence="3" id="KW-1185">Reference proteome</keyword>
<dbReference type="Proteomes" id="UP000822688">
    <property type="component" value="Chromosome 2"/>
</dbReference>
<accession>A0A8T0IRB3</accession>
<gene>
    <name evidence="2" type="ORF">KC19_2G020700</name>
</gene>
<proteinExistence type="predicted"/>
<feature type="compositionally biased region" description="Polar residues" evidence="1">
    <location>
        <begin position="32"/>
        <end position="44"/>
    </location>
</feature>
<protein>
    <submittedName>
        <fullName evidence="2">Uncharacterized protein</fullName>
    </submittedName>
</protein>
<reference evidence="2" key="1">
    <citation type="submission" date="2020-06" db="EMBL/GenBank/DDBJ databases">
        <title>WGS assembly of Ceratodon purpureus strain R40.</title>
        <authorList>
            <person name="Carey S.B."/>
            <person name="Jenkins J."/>
            <person name="Shu S."/>
            <person name="Lovell J.T."/>
            <person name="Sreedasyam A."/>
            <person name="Maumus F."/>
            <person name="Tiley G.P."/>
            <person name="Fernandez-Pozo N."/>
            <person name="Barry K."/>
            <person name="Chen C."/>
            <person name="Wang M."/>
            <person name="Lipzen A."/>
            <person name="Daum C."/>
            <person name="Saski C.A."/>
            <person name="Payton A.C."/>
            <person name="Mcbreen J.C."/>
            <person name="Conrad R.E."/>
            <person name="Kollar L.M."/>
            <person name="Olsson S."/>
            <person name="Huttunen S."/>
            <person name="Landis J.B."/>
            <person name="Wickett N.J."/>
            <person name="Johnson M.G."/>
            <person name="Rensing S.A."/>
            <person name="Grimwood J."/>
            <person name="Schmutz J."/>
            <person name="Mcdaniel S.F."/>
        </authorList>
    </citation>
    <scope>NUCLEOTIDE SEQUENCE</scope>
    <source>
        <strain evidence="2">R40</strain>
    </source>
</reference>